<comment type="caution">
    <text evidence="1">The sequence shown here is derived from an EMBL/GenBank/DDBJ whole genome shotgun (WGS) entry which is preliminary data.</text>
</comment>
<dbReference type="EMBL" id="MWQA01000001">
    <property type="protein sequence ID" value="ORC05638.1"/>
    <property type="molecule type" value="Genomic_DNA"/>
</dbReference>
<gene>
    <name evidence="1" type="ORF">B4U45_02105</name>
</gene>
<proteinExistence type="predicted"/>
<organism evidence="1 2">
    <name type="scientific">Mycobacterium persicum</name>
    <dbReference type="NCBI Taxonomy" id="1487726"/>
    <lineage>
        <taxon>Bacteria</taxon>
        <taxon>Bacillati</taxon>
        <taxon>Actinomycetota</taxon>
        <taxon>Actinomycetes</taxon>
        <taxon>Mycobacteriales</taxon>
        <taxon>Mycobacteriaceae</taxon>
        <taxon>Mycobacterium</taxon>
    </lineage>
</organism>
<evidence type="ECO:0000313" key="2">
    <source>
        <dbReference type="Proteomes" id="UP000192335"/>
    </source>
</evidence>
<reference evidence="1 2" key="1">
    <citation type="submission" date="2017-02" db="EMBL/GenBank/DDBJ databases">
        <title>Mycobacterium kansasii genomes.</title>
        <authorList>
            <person name="Borowka P."/>
            <person name="Strapagiel D."/>
            <person name="Marciniak B."/>
            <person name="Lach J."/>
            <person name="Bakula Z."/>
            <person name="Van Ingen J."/>
            <person name="Safianowska A."/>
            <person name="Brzostek A."/>
            <person name="Dziadek J."/>
            <person name="Jagielski T."/>
        </authorList>
    </citation>
    <scope>NUCLEOTIDE SEQUENCE [LARGE SCALE GENOMIC DNA]</scope>
    <source>
        <strain evidence="1 2">12MK</strain>
    </source>
</reference>
<accession>A0A8E2IMY8</accession>
<dbReference type="AlphaFoldDB" id="A0A8E2IMY8"/>
<evidence type="ECO:0000313" key="1">
    <source>
        <dbReference type="EMBL" id="ORC05638.1"/>
    </source>
</evidence>
<name>A0A8E2IMY8_9MYCO</name>
<protein>
    <submittedName>
        <fullName evidence="1">Uncharacterized protein</fullName>
    </submittedName>
</protein>
<sequence length="77" mass="8774">MVTQPFPSIATDGGVEHPLRRVDNVRHCNTRRVGRARVLFSNDLVYGGDFRLRRPRARKNPVDLLITRPGDIRQPVA</sequence>
<dbReference type="Proteomes" id="UP000192335">
    <property type="component" value="Unassembled WGS sequence"/>
</dbReference>